<proteinExistence type="predicted"/>
<dbReference type="Pfam" id="PF04820">
    <property type="entry name" value="Trp_halogenase"/>
    <property type="match status" value="1"/>
</dbReference>
<keyword evidence="2" id="KW-0503">Monooxygenase</keyword>
<name>A0A7W8DM34_9BACT</name>
<gene>
    <name evidence="3" type="ORF">HNQ65_004561</name>
</gene>
<dbReference type="PANTHER" id="PTHR43747:SF5">
    <property type="entry name" value="FAD-BINDING DOMAIN-CONTAINING PROTEIN"/>
    <property type="match status" value="1"/>
</dbReference>
<dbReference type="InterPro" id="IPR050816">
    <property type="entry name" value="Flavin-dep_Halogenase_NPB"/>
</dbReference>
<reference evidence="3 4" key="1">
    <citation type="submission" date="2020-08" db="EMBL/GenBank/DDBJ databases">
        <title>Genomic Encyclopedia of Type Strains, Phase IV (KMG-IV): sequencing the most valuable type-strain genomes for metagenomic binning, comparative biology and taxonomic classification.</title>
        <authorList>
            <person name="Goeker M."/>
        </authorList>
    </citation>
    <scope>NUCLEOTIDE SEQUENCE [LARGE SCALE GENOMIC DNA]</scope>
    <source>
        <strain evidence="3 4">DSM 12252</strain>
    </source>
</reference>
<evidence type="ECO:0000256" key="2">
    <source>
        <dbReference type="ARBA" id="ARBA00023033"/>
    </source>
</evidence>
<evidence type="ECO:0000313" key="4">
    <source>
        <dbReference type="Proteomes" id="UP000590740"/>
    </source>
</evidence>
<keyword evidence="1" id="KW-0560">Oxidoreductase</keyword>
<organism evidence="3 4">
    <name type="scientific">Prosthecobacter vanneervenii</name>
    <dbReference type="NCBI Taxonomy" id="48466"/>
    <lineage>
        <taxon>Bacteria</taxon>
        <taxon>Pseudomonadati</taxon>
        <taxon>Verrucomicrobiota</taxon>
        <taxon>Verrucomicrobiia</taxon>
        <taxon>Verrucomicrobiales</taxon>
        <taxon>Verrucomicrobiaceae</taxon>
        <taxon>Prosthecobacter</taxon>
    </lineage>
</organism>
<dbReference type="PANTHER" id="PTHR43747">
    <property type="entry name" value="FAD-BINDING PROTEIN"/>
    <property type="match status" value="1"/>
</dbReference>
<sequence>MNYPGTDYDLVVMGGAFSGASAALVLKREHPEMRILIVERTVEFDRKVGESTSEVAGCFLTRVLHQGAHLSARHYQKHGLRMWFCKTPQDSVDDLTEIGPRYQSRLPTFQLDRAILDEHLLQEACDAGCELMRPATLRNIALSEDESPHTMEITPQGGQPRTVTTRWLIDASGKAAVLAKKLGVHRTMESLHPTSSIWCRFRNVNGLDSYQSRKMHPKLMQNMRGLRTTATNHLMGRGWWCWIIPLSDGSYSVGVTWDRRFYEPPQAPTLVGRLQAHLKTHPVGRLMFDEAVPDEDDTFYYKNLAYRAERIAGNRWVMIGDAAGFMDPLYSHGLDYCGHMVCAATDLVARNLAGENTQETTDYLNMAYPRSWSLWFNALYKDKYAYMGDAELMNATFLLDLATYFIGPVRLVYAHPDYEWLRMPYDGPAGGVFGAFMAFYNRRFVHLAQERLRKGIYGHKNNGHVWMPRQSFSPDTSAMRLLWEGLKVWFKAEVTTWLASSRATAPEMKMMPETPPMPKPAEA</sequence>
<dbReference type="InterPro" id="IPR006905">
    <property type="entry name" value="Flavin_halogenase"/>
</dbReference>
<dbReference type="RefSeq" id="WP_184343254.1">
    <property type="nucleotide sequence ID" value="NZ_JACHIG010000012.1"/>
</dbReference>
<dbReference type="EMBL" id="JACHIG010000012">
    <property type="protein sequence ID" value="MBB5034953.1"/>
    <property type="molecule type" value="Genomic_DNA"/>
</dbReference>
<dbReference type="Proteomes" id="UP000590740">
    <property type="component" value="Unassembled WGS sequence"/>
</dbReference>
<dbReference type="GO" id="GO:0004497">
    <property type="term" value="F:monooxygenase activity"/>
    <property type="evidence" value="ECO:0007669"/>
    <property type="project" value="UniProtKB-KW"/>
</dbReference>
<evidence type="ECO:0000313" key="3">
    <source>
        <dbReference type="EMBL" id="MBB5034953.1"/>
    </source>
</evidence>
<dbReference type="AlphaFoldDB" id="A0A7W8DM34"/>
<dbReference type="InterPro" id="IPR036188">
    <property type="entry name" value="FAD/NAD-bd_sf"/>
</dbReference>
<keyword evidence="4" id="KW-1185">Reference proteome</keyword>
<comment type="caution">
    <text evidence="3">The sequence shown here is derived from an EMBL/GenBank/DDBJ whole genome shotgun (WGS) entry which is preliminary data.</text>
</comment>
<dbReference type="Gene3D" id="3.50.50.60">
    <property type="entry name" value="FAD/NAD(P)-binding domain"/>
    <property type="match status" value="1"/>
</dbReference>
<dbReference type="SUPFAM" id="SSF51905">
    <property type="entry name" value="FAD/NAD(P)-binding domain"/>
    <property type="match status" value="1"/>
</dbReference>
<protein>
    <submittedName>
        <fullName evidence="3">Flavin-dependent dehydrogenase</fullName>
    </submittedName>
</protein>
<evidence type="ECO:0000256" key="1">
    <source>
        <dbReference type="ARBA" id="ARBA00023002"/>
    </source>
</evidence>
<accession>A0A7W8DM34</accession>